<evidence type="ECO:0000313" key="2">
    <source>
        <dbReference type="Proteomes" id="UP000502549"/>
    </source>
</evidence>
<reference evidence="1 2" key="1">
    <citation type="submission" date="2020-02" db="EMBL/GenBank/DDBJ databases">
        <title>Complete genome sequence of Pseudomonas multiresinivorans ORNL1.</title>
        <authorList>
            <person name="Podar M."/>
        </authorList>
    </citation>
    <scope>NUCLEOTIDE SEQUENCE [LARGE SCALE GENOMIC DNA]</scope>
    <source>
        <strain evidence="2">populi</strain>
    </source>
</reference>
<dbReference type="RefSeq" id="WP_169938654.1">
    <property type="nucleotide sequence ID" value="NZ_CP048833.1"/>
</dbReference>
<dbReference type="AlphaFoldDB" id="A0A7Z3BMG3"/>
<sequence>MGWNPRFVAFCHSHGMTPEQYKALGKGNVDFIIWSNKHVNQWKAMEHERHLSTDGRYDAWLAELYPPPRLPHGARECSAAQLDIFNDTKEPAA</sequence>
<proteinExistence type="predicted"/>
<dbReference type="EMBL" id="CP048833">
    <property type="protein sequence ID" value="QJP09037.1"/>
    <property type="molecule type" value="Genomic_DNA"/>
</dbReference>
<evidence type="ECO:0000313" key="1">
    <source>
        <dbReference type="EMBL" id="QJP09037.1"/>
    </source>
</evidence>
<gene>
    <name evidence="1" type="ORF">G4G71_14555</name>
</gene>
<protein>
    <submittedName>
        <fullName evidence="1">Uncharacterized protein</fullName>
    </submittedName>
</protein>
<name>A0A7Z3BMG3_9PSED</name>
<organism evidence="1 2">
    <name type="scientific">Pseudomonas multiresinivorans</name>
    <dbReference type="NCBI Taxonomy" id="95301"/>
    <lineage>
        <taxon>Bacteria</taxon>
        <taxon>Pseudomonadati</taxon>
        <taxon>Pseudomonadota</taxon>
        <taxon>Gammaproteobacteria</taxon>
        <taxon>Pseudomonadales</taxon>
        <taxon>Pseudomonadaceae</taxon>
        <taxon>Pseudomonas</taxon>
    </lineage>
</organism>
<dbReference type="Proteomes" id="UP000502549">
    <property type="component" value="Chromosome"/>
</dbReference>
<accession>A0A7Z3BMG3</accession>
<dbReference type="KEGG" id="pmui:G4G71_14555"/>
<keyword evidence="2" id="KW-1185">Reference proteome</keyword>